<dbReference type="PANTHER" id="PTHR47708">
    <property type="match status" value="1"/>
</dbReference>
<evidence type="ECO:0000313" key="2">
    <source>
        <dbReference type="EMBL" id="TNN21686.1"/>
    </source>
</evidence>
<sequence length="80" mass="8665">MASSSSSSSSSRQPLPKALHSMNAYLGAQPIRRCLDLGADIVVTGRCVDSAVTLGPLMHRVRTTQYFILHVILYTTTLTT</sequence>
<dbReference type="InterPro" id="IPR010839">
    <property type="entry name" value="AtuA_N"/>
</dbReference>
<reference evidence="2 3" key="1">
    <citation type="submission" date="2019-03" db="EMBL/GenBank/DDBJ databases">
        <title>First draft genome of Liparis tanakae, snailfish: a comprehensive survey of snailfish specific genes.</title>
        <authorList>
            <person name="Kim W."/>
            <person name="Song I."/>
            <person name="Jeong J.-H."/>
            <person name="Kim D."/>
            <person name="Kim S."/>
            <person name="Ryu S."/>
            <person name="Song J.Y."/>
            <person name="Lee S.K."/>
        </authorList>
    </citation>
    <scope>NUCLEOTIDE SEQUENCE [LARGE SCALE GENOMIC DNA]</scope>
    <source>
        <tissue evidence="2">Muscle</tissue>
    </source>
</reference>
<keyword evidence="3" id="KW-1185">Reference proteome</keyword>
<dbReference type="Proteomes" id="UP000314294">
    <property type="component" value="Unassembled WGS sequence"/>
</dbReference>
<dbReference type="PANTHER" id="PTHR47708:SF2">
    <property type="entry name" value="SI:CH73-132F6.5"/>
    <property type="match status" value="1"/>
</dbReference>
<evidence type="ECO:0000259" key="1">
    <source>
        <dbReference type="Pfam" id="PF07287"/>
    </source>
</evidence>
<dbReference type="AlphaFoldDB" id="A0A4Z2DYT7"/>
<dbReference type="Pfam" id="PF07287">
    <property type="entry name" value="AtuA"/>
    <property type="match status" value="1"/>
</dbReference>
<protein>
    <recommendedName>
        <fullName evidence="1">Acyclic terpene utilisation N-terminal domain-containing protein</fullName>
    </recommendedName>
</protein>
<dbReference type="EMBL" id="SRLO01026469">
    <property type="protein sequence ID" value="TNN21686.1"/>
    <property type="molecule type" value="Genomic_DNA"/>
</dbReference>
<feature type="domain" description="Acyclic terpene utilisation N-terminal" evidence="1">
    <location>
        <begin position="14"/>
        <end position="60"/>
    </location>
</feature>
<accession>A0A4Z2DYT7</accession>
<organism evidence="2 3">
    <name type="scientific">Liparis tanakae</name>
    <name type="common">Tanaka's snailfish</name>
    <dbReference type="NCBI Taxonomy" id="230148"/>
    <lineage>
        <taxon>Eukaryota</taxon>
        <taxon>Metazoa</taxon>
        <taxon>Chordata</taxon>
        <taxon>Craniata</taxon>
        <taxon>Vertebrata</taxon>
        <taxon>Euteleostomi</taxon>
        <taxon>Actinopterygii</taxon>
        <taxon>Neopterygii</taxon>
        <taxon>Teleostei</taxon>
        <taxon>Neoteleostei</taxon>
        <taxon>Acanthomorphata</taxon>
        <taxon>Eupercaria</taxon>
        <taxon>Perciformes</taxon>
        <taxon>Cottioidei</taxon>
        <taxon>Cottales</taxon>
        <taxon>Liparidae</taxon>
        <taxon>Liparis</taxon>
    </lineage>
</organism>
<proteinExistence type="predicted"/>
<gene>
    <name evidence="2" type="ORF">EYF80_068202</name>
</gene>
<name>A0A4Z2DYT7_9TELE</name>
<evidence type="ECO:0000313" key="3">
    <source>
        <dbReference type="Proteomes" id="UP000314294"/>
    </source>
</evidence>
<dbReference type="OrthoDB" id="10265871at2759"/>
<comment type="caution">
    <text evidence="2">The sequence shown here is derived from an EMBL/GenBank/DDBJ whole genome shotgun (WGS) entry which is preliminary data.</text>
</comment>